<sequence length="169" mass="18740">MKIKLDPTRKAGPTNTIRCFCGPTSCIITVHPSLNSTEKQVFNFLAVAVIHVFSRTGVLKGLSDLELSYHISQLVTHTRKRLTIVEGHLPHISKAKSVAKAAIKELQKTFGETLKNMLLEHSPDVETAIVLCIQKRAKRFRVTCLQSLMLTMFSVPVACIFGMVAIILL</sequence>
<proteinExistence type="predicted"/>
<keyword evidence="1" id="KW-0812">Transmembrane</keyword>
<gene>
    <name evidence="2" type="ORF">JOB18_008258</name>
</gene>
<evidence type="ECO:0000313" key="2">
    <source>
        <dbReference type="EMBL" id="KAG7515439.1"/>
    </source>
</evidence>
<dbReference type="AlphaFoldDB" id="A0AAV6SCY8"/>
<accession>A0AAV6SCY8</accession>
<keyword evidence="1" id="KW-0472">Membrane</keyword>
<reference evidence="2 3" key="1">
    <citation type="journal article" date="2021" name="Sci. Rep.">
        <title>Chromosome anchoring in Senegalese sole (Solea senegalensis) reveals sex-associated markers and genome rearrangements in flatfish.</title>
        <authorList>
            <person name="Guerrero-Cozar I."/>
            <person name="Gomez-Garrido J."/>
            <person name="Berbel C."/>
            <person name="Martinez-Blanch J.F."/>
            <person name="Alioto T."/>
            <person name="Claros M.G."/>
            <person name="Gagnaire P.A."/>
            <person name="Manchado M."/>
        </authorList>
    </citation>
    <scope>NUCLEOTIDE SEQUENCE [LARGE SCALE GENOMIC DNA]</scope>
    <source>
        <strain evidence="2">Sse05_10M</strain>
    </source>
</reference>
<name>A0AAV6SCY8_SOLSE</name>
<evidence type="ECO:0000313" key="3">
    <source>
        <dbReference type="Proteomes" id="UP000693946"/>
    </source>
</evidence>
<dbReference type="Proteomes" id="UP000693946">
    <property type="component" value="Linkage Group LG13"/>
</dbReference>
<keyword evidence="1" id="KW-1133">Transmembrane helix</keyword>
<protein>
    <submittedName>
        <fullName evidence="2">Uncharacterized protein</fullName>
    </submittedName>
</protein>
<organism evidence="2 3">
    <name type="scientific">Solea senegalensis</name>
    <name type="common">Senegalese sole</name>
    <dbReference type="NCBI Taxonomy" id="28829"/>
    <lineage>
        <taxon>Eukaryota</taxon>
        <taxon>Metazoa</taxon>
        <taxon>Chordata</taxon>
        <taxon>Craniata</taxon>
        <taxon>Vertebrata</taxon>
        <taxon>Euteleostomi</taxon>
        <taxon>Actinopterygii</taxon>
        <taxon>Neopterygii</taxon>
        <taxon>Teleostei</taxon>
        <taxon>Neoteleostei</taxon>
        <taxon>Acanthomorphata</taxon>
        <taxon>Carangaria</taxon>
        <taxon>Pleuronectiformes</taxon>
        <taxon>Pleuronectoidei</taxon>
        <taxon>Soleidae</taxon>
        <taxon>Solea</taxon>
    </lineage>
</organism>
<evidence type="ECO:0000256" key="1">
    <source>
        <dbReference type="SAM" id="Phobius"/>
    </source>
</evidence>
<comment type="caution">
    <text evidence="2">The sequence shown here is derived from an EMBL/GenBank/DDBJ whole genome shotgun (WGS) entry which is preliminary data.</text>
</comment>
<dbReference type="EMBL" id="JAGKHQ010000005">
    <property type="protein sequence ID" value="KAG7515439.1"/>
    <property type="molecule type" value="Genomic_DNA"/>
</dbReference>
<keyword evidence="3" id="KW-1185">Reference proteome</keyword>
<feature type="transmembrane region" description="Helical" evidence="1">
    <location>
        <begin position="144"/>
        <end position="168"/>
    </location>
</feature>